<comment type="similarity">
    <text evidence="1">Belongs to the AAA ATPase family.</text>
</comment>
<dbReference type="GO" id="GO:0005524">
    <property type="term" value="F:ATP binding"/>
    <property type="evidence" value="ECO:0007669"/>
    <property type="project" value="UniProtKB-KW"/>
</dbReference>
<dbReference type="PANTHER" id="PTHR23073">
    <property type="entry name" value="26S PROTEASOME REGULATORY SUBUNIT"/>
    <property type="match status" value="1"/>
</dbReference>
<dbReference type="SUPFAM" id="SSF52540">
    <property type="entry name" value="P-loop containing nucleoside triphosphate hydrolases"/>
    <property type="match status" value="2"/>
</dbReference>
<gene>
    <name evidence="5" type="ordered locus">Tgr7_1765</name>
</gene>
<dbReference type="InterPro" id="IPR027417">
    <property type="entry name" value="P-loop_NTPase"/>
</dbReference>
<dbReference type="Proteomes" id="UP000002383">
    <property type="component" value="Chromosome"/>
</dbReference>
<evidence type="ECO:0000259" key="4">
    <source>
        <dbReference type="SMART" id="SM00382"/>
    </source>
</evidence>
<name>B8GSE3_THISH</name>
<dbReference type="EMBL" id="CP001339">
    <property type="protein sequence ID" value="ACL72847.1"/>
    <property type="molecule type" value="Genomic_DNA"/>
</dbReference>
<dbReference type="GO" id="GO:0016887">
    <property type="term" value="F:ATP hydrolysis activity"/>
    <property type="evidence" value="ECO:0007669"/>
    <property type="project" value="InterPro"/>
</dbReference>
<feature type="domain" description="AAA+ ATPase" evidence="4">
    <location>
        <begin position="441"/>
        <end position="570"/>
    </location>
</feature>
<dbReference type="Pfam" id="PF00004">
    <property type="entry name" value="AAA"/>
    <property type="match status" value="2"/>
</dbReference>
<feature type="domain" description="AAA+ ATPase" evidence="4">
    <location>
        <begin position="197"/>
        <end position="334"/>
    </location>
</feature>
<evidence type="ECO:0000313" key="6">
    <source>
        <dbReference type="Proteomes" id="UP000002383"/>
    </source>
</evidence>
<evidence type="ECO:0000256" key="1">
    <source>
        <dbReference type="ARBA" id="ARBA00006914"/>
    </source>
</evidence>
<evidence type="ECO:0000256" key="3">
    <source>
        <dbReference type="ARBA" id="ARBA00022840"/>
    </source>
</evidence>
<dbReference type="STRING" id="396588.Tgr7_1765"/>
<dbReference type="HOGENOM" id="CLU_020632_0_0_6"/>
<sequence length="655" mass="72590">MDFVAPHLVEEMDNDESGKITLSALKSILFDAELDFVPESTALGFGIDLLVEVLGINAAEREVLEFFILCKYSRMLNDALELTPQNLDMASACSILSVILNRPLQAIENALSSDGILINAGLLESDGHPVSLERKFNVPGQLVDKLSVAHSSSLDVLDTFLNRAPESVLVREDFAEHADSFDLVSEYLSAAVRDGLSGVNILLYGAPGVGKTQIVRCICNTLRIDLFEVPDQDKEGGVYAPAERLSAYLFSQKLLENKSDTAILFDEMEDVFPQPDFFDSMRPRRMRTKGRKSWINRLLETNKRPAFWVGNNIDHLDLAYLRRFDLVLEIPKPSQSMRKRILNKFLAEKGIETNGWIGRVPDSPHLTPGLIEKSVRVIQAINPGEAGAAQLYKRLTGNVLKAMGYQAPTVPDKESVISYDPEVINIDVDPTTLTRGISDMQDARILFYGAPGTGKTELARHLAKSLEKPLIVRKPSDLLDKFLGGTEKNLAAVFEEAEQEGAVLLLDEVDSFLMTRAAAHRSWEITQVNELLVQIEAFKGVLIACTNAMSLLDEAAMRRFDVKVRFECMSASQVRKLFCQVLNQLGSEACETNSLIERRLGRLDSLTPGDFHAVIRRLRITGLELSPQSLCAALEQESSKKAENKGRGIGFSAHL</sequence>
<dbReference type="RefSeq" id="WP_012638329.1">
    <property type="nucleotide sequence ID" value="NC_011901.1"/>
</dbReference>
<dbReference type="InterPro" id="IPR003959">
    <property type="entry name" value="ATPase_AAA_core"/>
</dbReference>
<dbReference type="AlphaFoldDB" id="B8GSE3"/>
<evidence type="ECO:0000313" key="5">
    <source>
        <dbReference type="EMBL" id="ACL72847.1"/>
    </source>
</evidence>
<keyword evidence="2" id="KW-0547">Nucleotide-binding</keyword>
<reference evidence="5 6" key="1">
    <citation type="journal article" date="2011" name="Stand. Genomic Sci.">
        <title>Complete genome sequence of 'Thioalkalivibrio sulfidophilus' HL-EbGr7.</title>
        <authorList>
            <person name="Muyzer G."/>
            <person name="Sorokin D.Y."/>
            <person name="Mavromatis K."/>
            <person name="Lapidus A."/>
            <person name="Clum A."/>
            <person name="Ivanova N."/>
            <person name="Pati A."/>
            <person name="d'Haeseleer P."/>
            <person name="Woyke T."/>
            <person name="Kyrpides N.C."/>
        </authorList>
    </citation>
    <scope>NUCLEOTIDE SEQUENCE [LARGE SCALE GENOMIC DNA]</scope>
    <source>
        <strain evidence="5 6">HL-EbGR7</strain>
    </source>
</reference>
<organism evidence="5 6">
    <name type="scientific">Thioalkalivibrio sulfidiphilus (strain HL-EbGR7)</name>
    <dbReference type="NCBI Taxonomy" id="396588"/>
    <lineage>
        <taxon>Bacteria</taxon>
        <taxon>Pseudomonadati</taxon>
        <taxon>Pseudomonadota</taxon>
        <taxon>Gammaproteobacteria</taxon>
        <taxon>Chromatiales</taxon>
        <taxon>Ectothiorhodospiraceae</taxon>
        <taxon>Thioalkalivibrio</taxon>
    </lineage>
</organism>
<dbReference type="CDD" id="cd19481">
    <property type="entry name" value="RecA-like_protease"/>
    <property type="match status" value="1"/>
</dbReference>
<dbReference type="InterPro" id="IPR003593">
    <property type="entry name" value="AAA+_ATPase"/>
</dbReference>
<dbReference type="InterPro" id="IPR050221">
    <property type="entry name" value="26S_Proteasome_ATPase"/>
</dbReference>
<accession>B8GSE3</accession>
<dbReference type="KEGG" id="tgr:Tgr7_1765"/>
<evidence type="ECO:0000256" key="2">
    <source>
        <dbReference type="ARBA" id="ARBA00022741"/>
    </source>
</evidence>
<keyword evidence="6" id="KW-1185">Reference proteome</keyword>
<dbReference type="Gene3D" id="3.40.50.300">
    <property type="entry name" value="P-loop containing nucleotide triphosphate hydrolases"/>
    <property type="match status" value="2"/>
</dbReference>
<dbReference type="SMART" id="SM00382">
    <property type="entry name" value="AAA"/>
    <property type="match status" value="2"/>
</dbReference>
<dbReference type="eggNOG" id="COG0464">
    <property type="taxonomic scope" value="Bacteria"/>
</dbReference>
<protein>
    <submittedName>
        <fullName evidence="5">ATPase central domain-containing protein</fullName>
    </submittedName>
</protein>
<keyword evidence="3" id="KW-0067">ATP-binding</keyword>
<proteinExistence type="inferred from homology"/>